<evidence type="ECO:0000259" key="8">
    <source>
        <dbReference type="PROSITE" id="PS50045"/>
    </source>
</evidence>
<evidence type="ECO:0000313" key="11">
    <source>
        <dbReference type="Proteomes" id="UP000283523"/>
    </source>
</evidence>
<dbReference type="PANTHER" id="PTHR32071:SF117">
    <property type="entry name" value="PTS-DEPENDENT DIHYDROXYACETONE KINASE OPERON REGULATORY PROTEIN-RELATED"/>
    <property type="match status" value="1"/>
</dbReference>
<dbReference type="Pfam" id="PF00072">
    <property type="entry name" value="Response_reg"/>
    <property type="match status" value="1"/>
</dbReference>
<dbReference type="OrthoDB" id="9782110at2"/>
<dbReference type="EMBL" id="QXED01000003">
    <property type="protein sequence ID" value="RIV23996.1"/>
    <property type="molecule type" value="Genomic_DNA"/>
</dbReference>
<dbReference type="InterPro" id="IPR011006">
    <property type="entry name" value="CheY-like_superfamily"/>
</dbReference>
<keyword evidence="1" id="KW-0547">Nucleotide-binding</keyword>
<dbReference type="Proteomes" id="UP000283523">
    <property type="component" value="Unassembled WGS sequence"/>
</dbReference>
<dbReference type="PROSITE" id="PS00688">
    <property type="entry name" value="SIGMA54_INTERACT_3"/>
    <property type="match status" value="1"/>
</dbReference>
<keyword evidence="4" id="KW-0238">DNA-binding</keyword>
<keyword evidence="3" id="KW-0805">Transcription regulation</keyword>
<dbReference type="InterPro" id="IPR002197">
    <property type="entry name" value="HTH_Fis"/>
</dbReference>
<evidence type="ECO:0000256" key="4">
    <source>
        <dbReference type="ARBA" id="ARBA00023125"/>
    </source>
</evidence>
<accession>A0A418MCE7</accession>
<dbReference type="InterPro" id="IPR001789">
    <property type="entry name" value="Sig_transdc_resp-reg_receiver"/>
</dbReference>
<dbReference type="Gene3D" id="1.10.10.60">
    <property type="entry name" value="Homeodomain-like"/>
    <property type="match status" value="1"/>
</dbReference>
<keyword evidence="11" id="KW-1185">Reference proteome</keyword>
<dbReference type="InterPro" id="IPR025944">
    <property type="entry name" value="Sigma_54_int_dom_CS"/>
</dbReference>
<dbReference type="Gene3D" id="3.40.50.2300">
    <property type="match status" value="1"/>
</dbReference>
<dbReference type="GO" id="GO:0006355">
    <property type="term" value="P:regulation of DNA-templated transcription"/>
    <property type="evidence" value="ECO:0007669"/>
    <property type="project" value="InterPro"/>
</dbReference>
<keyword evidence="2" id="KW-0067">ATP-binding</keyword>
<reference evidence="10 11" key="1">
    <citation type="submission" date="2018-08" db="EMBL/GenBank/DDBJ databases">
        <title>Fibrisoma montanum sp. nov., isolated from Danxia mountain soil.</title>
        <authorList>
            <person name="Huang Y."/>
        </authorList>
    </citation>
    <scope>NUCLEOTIDE SEQUENCE [LARGE SCALE GENOMIC DNA]</scope>
    <source>
        <strain evidence="10 11">HYT19</strain>
    </source>
</reference>
<evidence type="ECO:0000256" key="6">
    <source>
        <dbReference type="PROSITE-ProRule" id="PRU00169"/>
    </source>
</evidence>
<dbReference type="GO" id="GO:0043565">
    <property type="term" value="F:sequence-specific DNA binding"/>
    <property type="evidence" value="ECO:0007669"/>
    <property type="project" value="InterPro"/>
</dbReference>
<dbReference type="CDD" id="cd19920">
    <property type="entry name" value="REC_PA4781-like"/>
    <property type="match status" value="1"/>
</dbReference>
<dbReference type="GO" id="GO:0005524">
    <property type="term" value="F:ATP binding"/>
    <property type="evidence" value="ECO:0007669"/>
    <property type="project" value="UniProtKB-KW"/>
</dbReference>
<dbReference type="GO" id="GO:0000160">
    <property type="term" value="P:phosphorelay signal transduction system"/>
    <property type="evidence" value="ECO:0007669"/>
    <property type="project" value="InterPro"/>
</dbReference>
<dbReference type="SUPFAM" id="SSF52540">
    <property type="entry name" value="P-loop containing nucleoside triphosphate hydrolases"/>
    <property type="match status" value="1"/>
</dbReference>
<dbReference type="Gene3D" id="3.40.50.300">
    <property type="entry name" value="P-loop containing nucleotide triphosphate hydrolases"/>
    <property type="match status" value="1"/>
</dbReference>
<dbReference type="InterPro" id="IPR025943">
    <property type="entry name" value="Sigma_54_int_dom_ATP-bd_2"/>
</dbReference>
<name>A0A418MCE7_9BACT</name>
<dbReference type="PROSITE" id="PS00676">
    <property type="entry name" value="SIGMA54_INTERACT_2"/>
    <property type="match status" value="1"/>
</dbReference>
<keyword evidence="5" id="KW-0804">Transcription</keyword>
<dbReference type="Pfam" id="PF02954">
    <property type="entry name" value="HTH_8"/>
    <property type="match status" value="1"/>
</dbReference>
<keyword evidence="7" id="KW-0175">Coiled coil</keyword>
<dbReference type="Pfam" id="PF25601">
    <property type="entry name" value="AAA_lid_14"/>
    <property type="match status" value="1"/>
</dbReference>
<evidence type="ECO:0000256" key="2">
    <source>
        <dbReference type="ARBA" id="ARBA00022840"/>
    </source>
</evidence>
<gene>
    <name evidence="10" type="ORF">DYU11_13615</name>
</gene>
<evidence type="ECO:0000256" key="3">
    <source>
        <dbReference type="ARBA" id="ARBA00023015"/>
    </source>
</evidence>
<dbReference type="SUPFAM" id="SSF52172">
    <property type="entry name" value="CheY-like"/>
    <property type="match status" value="1"/>
</dbReference>
<dbReference type="AlphaFoldDB" id="A0A418MCE7"/>
<evidence type="ECO:0000256" key="1">
    <source>
        <dbReference type="ARBA" id="ARBA00022741"/>
    </source>
</evidence>
<dbReference type="CDD" id="cd00009">
    <property type="entry name" value="AAA"/>
    <property type="match status" value="1"/>
</dbReference>
<protein>
    <submittedName>
        <fullName evidence="10">Sigma-54-dependent Fis family transcriptional regulator</fullName>
    </submittedName>
</protein>
<feature type="modified residue" description="4-aspartylphosphate" evidence="6">
    <location>
        <position position="71"/>
    </location>
</feature>
<comment type="caution">
    <text evidence="10">The sequence shown here is derived from an EMBL/GenBank/DDBJ whole genome shotgun (WGS) entry which is preliminary data.</text>
</comment>
<dbReference type="InterPro" id="IPR058031">
    <property type="entry name" value="AAA_lid_NorR"/>
</dbReference>
<dbReference type="InterPro" id="IPR009057">
    <property type="entry name" value="Homeodomain-like_sf"/>
</dbReference>
<dbReference type="FunFam" id="3.40.50.300:FF:000006">
    <property type="entry name" value="DNA-binding transcriptional regulator NtrC"/>
    <property type="match status" value="1"/>
</dbReference>
<dbReference type="Gene3D" id="1.10.8.60">
    <property type="match status" value="1"/>
</dbReference>
<evidence type="ECO:0000313" key="10">
    <source>
        <dbReference type="EMBL" id="RIV23996.1"/>
    </source>
</evidence>
<dbReference type="Pfam" id="PF00158">
    <property type="entry name" value="Sigma54_activat"/>
    <property type="match status" value="1"/>
</dbReference>
<evidence type="ECO:0000259" key="9">
    <source>
        <dbReference type="PROSITE" id="PS50110"/>
    </source>
</evidence>
<proteinExistence type="predicted"/>
<dbReference type="PANTHER" id="PTHR32071">
    <property type="entry name" value="TRANSCRIPTIONAL REGULATORY PROTEIN"/>
    <property type="match status" value="1"/>
</dbReference>
<dbReference type="SMART" id="SM00382">
    <property type="entry name" value="AAA"/>
    <property type="match status" value="1"/>
</dbReference>
<evidence type="ECO:0000256" key="7">
    <source>
        <dbReference type="SAM" id="Coils"/>
    </source>
</evidence>
<feature type="coiled-coil region" evidence="7">
    <location>
        <begin position="140"/>
        <end position="189"/>
    </location>
</feature>
<dbReference type="InterPro" id="IPR027417">
    <property type="entry name" value="P-loop_NTPase"/>
</dbReference>
<feature type="domain" description="Response regulatory" evidence="9">
    <location>
        <begin position="22"/>
        <end position="138"/>
    </location>
</feature>
<dbReference type="InterPro" id="IPR025662">
    <property type="entry name" value="Sigma_54_int_dom_ATP-bd_1"/>
</dbReference>
<dbReference type="RefSeq" id="WP_119668212.1">
    <property type="nucleotide sequence ID" value="NZ_QXED01000003.1"/>
</dbReference>
<dbReference type="SUPFAM" id="SSF46689">
    <property type="entry name" value="Homeodomain-like"/>
    <property type="match status" value="1"/>
</dbReference>
<dbReference type="InterPro" id="IPR003593">
    <property type="entry name" value="AAA+_ATPase"/>
</dbReference>
<dbReference type="PROSITE" id="PS50045">
    <property type="entry name" value="SIGMA54_INTERACT_4"/>
    <property type="match status" value="1"/>
</dbReference>
<dbReference type="SMART" id="SM00448">
    <property type="entry name" value="REC"/>
    <property type="match status" value="1"/>
</dbReference>
<feature type="domain" description="Sigma-54 factor interaction" evidence="8">
    <location>
        <begin position="199"/>
        <end position="428"/>
    </location>
</feature>
<dbReference type="PROSITE" id="PS50110">
    <property type="entry name" value="RESPONSE_REGULATORY"/>
    <property type="match status" value="1"/>
</dbReference>
<sequence>MNALPTYPADVDDVDQMGAGRTILIVDDMPNNISVLFETLTRFNFKVLVARDGKSAIEQAGLGQPDLILLDVMMPGMDGFETCRRLKQQETTRAIPVLFMTALSETIDKVNGFNMGAVDYITKPFQLQEVLARINTHLTLRQLQRDLQTANARLETRVAERTASLAKALAEVETLKNQLQAENTYLREEIRQTSNFDEIVSQSKAFGKVLRQVEQVAPTNTSVLILGESGTGKELLARAVHNCSGRSKKTLVKINCAALPATLIESELFGHEKGAFTGATTQKIGRFELADGGTIFLDEIGEMPIELQSKLLRVLQEGEFERVGSTRTLKVNVRVIAATNRDLEKEISEGRFREDLYYRLNVFPIQSLPLRERKEDIPLLVRHFCTKHGPGIGRRIDVIPPDVIDTLMEYHWPGNIRELENVVERSLIISTGRKLELGDWLLRKRSTPKPTGLVTMEEAERNHILAVLDHTRWKVSGKNGAAEILGMIPTTLDSRMKKLGIQRP</sequence>
<dbReference type="PROSITE" id="PS00675">
    <property type="entry name" value="SIGMA54_INTERACT_1"/>
    <property type="match status" value="1"/>
</dbReference>
<dbReference type="InterPro" id="IPR002078">
    <property type="entry name" value="Sigma_54_int"/>
</dbReference>
<organism evidence="10 11">
    <name type="scientific">Fibrisoma montanum</name>
    <dbReference type="NCBI Taxonomy" id="2305895"/>
    <lineage>
        <taxon>Bacteria</taxon>
        <taxon>Pseudomonadati</taxon>
        <taxon>Bacteroidota</taxon>
        <taxon>Cytophagia</taxon>
        <taxon>Cytophagales</taxon>
        <taxon>Spirosomataceae</taxon>
        <taxon>Fibrisoma</taxon>
    </lineage>
</organism>
<keyword evidence="6" id="KW-0597">Phosphoprotein</keyword>
<evidence type="ECO:0000256" key="5">
    <source>
        <dbReference type="ARBA" id="ARBA00023163"/>
    </source>
</evidence>